<keyword evidence="4" id="KW-1185">Reference proteome</keyword>
<feature type="compositionally biased region" description="Low complexity" evidence="1">
    <location>
        <begin position="52"/>
        <end position="74"/>
    </location>
</feature>
<keyword evidence="2" id="KW-0812">Transmembrane</keyword>
<keyword evidence="2" id="KW-1133">Transmembrane helix</keyword>
<evidence type="ECO:0000313" key="3">
    <source>
        <dbReference type="EMBL" id="WNM40159.1"/>
    </source>
</evidence>
<proteinExistence type="predicted"/>
<gene>
    <name evidence="3" type="ORF">RMN56_02005</name>
</gene>
<feature type="transmembrane region" description="Helical" evidence="2">
    <location>
        <begin position="21"/>
        <end position="43"/>
    </location>
</feature>
<reference evidence="3 4" key="1">
    <citation type="submission" date="2023-09" db="EMBL/GenBank/DDBJ databases">
        <title>Micromonospora halotolerans DSM 45598 genome sequence.</title>
        <authorList>
            <person name="Mo P."/>
        </authorList>
    </citation>
    <scope>NUCLEOTIDE SEQUENCE [LARGE SCALE GENOMIC DNA]</scope>
    <source>
        <strain evidence="3 4">DSM 45598</strain>
    </source>
</reference>
<dbReference type="RefSeq" id="WP_313722146.1">
    <property type="nucleotide sequence ID" value="NZ_CP134876.1"/>
</dbReference>
<feature type="region of interest" description="Disordered" evidence="1">
    <location>
        <begin position="42"/>
        <end position="121"/>
    </location>
</feature>
<accession>A0ABY9ZY29</accession>
<name>A0ABY9ZY29_9ACTN</name>
<protein>
    <submittedName>
        <fullName evidence="3">Uncharacterized protein</fullName>
    </submittedName>
</protein>
<evidence type="ECO:0000256" key="2">
    <source>
        <dbReference type="SAM" id="Phobius"/>
    </source>
</evidence>
<evidence type="ECO:0000256" key="1">
    <source>
        <dbReference type="SAM" id="MobiDB-lite"/>
    </source>
</evidence>
<sequence>MSEPQDATTDVPGTGRPRRRWLLPAAGLAAALAVAFAVVAVTGPDPEPPAARPVAAPTALSPTAATTTPSTVPVPAGPPSPTDTPARASTPTRRPAPARSTTGAAPRPRATTRAPRPSCTPAGVVDVVQVFTDGEVKVAARTDGEWSDQLCPGERIRVFWATYRRTADGGATLYRSEVRYLDRSSPTWTMHLVTPDTCGPWYVVSGGASIPRTLKPGVVPFGGSKMHWETGEHC</sequence>
<feature type="compositionally biased region" description="Low complexity" evidence="1">
    <location>
        <begin position="83"/>
        <end position="121"/>
    </location>
</feature>
<keyword evidence="2" id="KW-0472">Membrane</keyword>
<dbReference type="Proteomes" id="UP001303001">
    <property type="component" value="Chromosome"/>
</dbReference>
<organism evidence="3 4">
    <name type="scientific">Micromonospora halotolerans</name>
    <dbReference type="NCBI Taxonomy" id="709879"/>
    <lineage>
        <taxon>Bacteria</taxon>
        <taxon>Bacillati</taxon>
        <taxon>Actinomycetota</taxon>
        <taxon>Actinomycetes</taxon>
        <taxon>Micromonosporales</taxon>
        <taxon>Micromonosporaceae</taxon>
        <taxon>Micromonospora</taxon>
    </lineage>
</organism>
<dbReference type="EMBL" id="CP134876">
    <property type="protein sequence ID" value="WNM40159.1"/>
    <property type="molecule type" value="Genomic_DNA"/>
</dbReference>
<evidence type="ECO:0000313" key="4">
    <source>
        <dbReference type="Proteomes" id="UP001303001"/>
    </source>
</evidence>